<proteinExistence type="predicted"/>
<keyword evidence="3" id="KW-1185">Reference proteome</keyword>
<accession>A0A212D7L8</accession>
<gene>
    <name evidence="2" type="ORF">Celaphus_00001558</name>
</gene>
<evidence type="ECO:0000256" key="1">
    <source>
        <dbReference type="SAM" id="MobiDB-lite"/>
    </source>
</evidence>
<dbReference type="EMBL" id="MKHE01000005">
    <property type="protein sequence ID" value="OWK14233.1"/>
    <property type="molecule type" value="Genomic_DNA"/>
</dbReference>
<name>A0A212D7L8_CEREH</name>
<protein>
    <submittedName>
        <fullName evidence="2">Uncharacterized protein</fullName>
    </submittedName>
</protein>
<evidence type="ECO:0000313" key="2">
    <source>
        <dbReference type="EMBL" id="OWK14233.1"/>
    </source>
</evidence>
<evidence type="ECO:0000313" key="3">
    <source>
        <dbReference type="Proteomes" id="UP000242450"/>
    </source>
</evidence>
<organism evidence="2 3">
    <name type="scientific">Cervus elaphus hippelaphus</name>
    <name type="common">European red deer</name>
    <dbReference type="NCBI Taxonomy" id="46360"/>
    <lineage>
        <taxon>Eukaryota</taxon>
        <taxon>Metazoa</taxon>
        <taxon>Chordata</taxon>
        <taxon>Craniata</taxon>
        <taxon>Vertebrata</taxon>
        <taxon>Euteleostomi</taxon>
        <taxon>Mammalia</taxon>
        <taxon>Eutheria</taxon>
        <taxon>Laurasiatheria</taxon>
        <taxon>Artiodactyla</taxon>
        <taxon>Ruminantia</taxon>
        <taxon>Pecora</taxon>
        <taxon>Cervidae</taxon>
        <taxon>Cervinae</taxon>
        <taxon>Cervus</taxon>
    </lineage>
</organism>
<dbReference type="AlphaFoldDB" id="A0A212D7L8"/>
<comment type="caution">
    <text evidence="2">The sequence shown here is derived from an EMBL/GenBank/DDBJ whole genome shotgun (WGS) entry which is preliminary data.</text>
</comment>
<dbReference type="Proteomes" id="UP000242450">
    <property type="component" value="Chromosome 5"/>
</dbReference>
<sequence>MVLWVWTARPSRESAGVGEGLGDQVPGWPQTVGSREEPLARQGELEAGKQQKRTKDPRAASGFILCTGPSTLWTAARPQASFLTILYASK</sequence>
<reference evidence="2 3" key="1">
    <citation type="journal article" date="2018" name="Mol. Genet. Genomics">
        <title>The red deer Cervus elaphus genome CerEla1.0: sequencing, annotating, genes, and chromosomes.</title>
        <authorList>
            <person name="Bana N.A."/>
            <person name="Nyiri A."/>
            <person name="Nagy J."/>
            <person name="Frank K."/>
            <person name="Nagy T."/>
            <person name="Steger V."/>
            <person name="Schiller M."/>
            <person name="Lakatos P."/>
            <person name="Sugar L."/>
            <person name="Horn P."/>
            <person name="Barta E."/>
            <person name="Orosz L."/>
        </authorList>
    </citation>
    <scope>NUCLEOTIDE SEQUENCE [LARGE SCALE GENOMIC DNA]</scope>
    <source>
        <strain evidence="2">Hungarian</strain>
    </source>
</reference>
<feature type="non-terminal residue" evidence="2">
    <location>
        <position position="90"/>
    </location>
</feature>
<feature type="compositionally biased region" description="Basic and acidic residues" evidence="1">
    <location>
        <begin position="34"/>
        <end position="58"/>
    </location>
</feature>
<feature type="region of interest" description="Disordered" evidence="1">
    <location>
        <begin position="11"/>
        <end position="58"/>
    </location>
</feature>